<dbReference type="Proteomes" id="UP001571980">
    <property type="component" value="Unassembled WGS sequence"/>
</dbReference>
<dbReference type="Pfam" id="PF10102">
    <property type="entry name" value="DUF2341"/>
    <property type="match status" value="1"/>
</dbReference>
<name>A0ABV4T806_9EURY</name>
<keyword evidence="1" id="KW-1133">Transmembrane helix</keyword>
<evidence type="ECO:0000259" key="2">
    <source>
        <dbReference type="Pfam" id="PF10102"/>
    </source>
</evidence>
<evidence type="ECO:0000256" key="1">
    <source>
        <dbReference type="SAM" id="Phobius"/>
    </source>
</evidence>
<comment type="caution">
    <text evidence="3">The sequence shown here is derived from an EMBL/GenBank/DDBJ whole genome shotgun (WGS) entry which is preliminary data.</text>
</comment>
<dbReference type="RefSeq" id="WP_372824423.1">
    <property type="nucleotide sequence ID" value="NZ_JARRIG010000007.1"/>
</dbReference>
<organism evidence="3 4">
    <name type="scientific">Pyrococcus kukulkanii</name>
    <dbReference type="NCBI Taxonomy" id="1609559"/>
    <lineage>
        <taxon>Archaea</taxon>
        <taxon>Methanobacteriati</taxon>
        <taxon>Methanobacteriota</taxon>
        <taxon>Thermococci</taxon>
        <taxon>Thermococcales</taxon>
        <taxon>Thermococcaceae</taxon>
        <taxon>Pyrococcus</taxon>
    </lineage>
</organism>
<reference evidence="3 4" key="1">
    <citation type="submission" date="2023-03" db="EMBL/GenBank/DDBJ databases">
        <title>Speciation in Pyrococcus: adaptation to high temperature as a mechanism.</title>
        <authorList>
            <person name="Gu J."/>
        </authorList>
    </citation>
    <scope>NUCLEOTIDE SEQUENCE [LARGE SCALE GENOMIC DNA]</scope>
    <source>
        <strain evidence="3 4">LMOA34</strain>
    </source>
</reference>
<dbReference type="EMBL" id="JARRIG010000007">
    <property type="protein sequence ID" value="MFA4805098.1"/>
    <property type="molecule type" value="Genomic_DNA"/>
</dbReference>
<sequence length="665" mass="72646">MRRGVLLLVIMLVMGMFGPVSAQGVFEYRVPVVIRNPNSYDLVDFQVKIVLTDENFDFSLAKPDGSDVRFVDAEGNSLPYFIQEWTATRAVVWVRVPEIPANGETTIYMLVGNPSATSESDPKEVFDFYQWDTFEEFTAYPKKVTHYIAETGDVILGGWDAFGRGSYAVAHPNLPYGKYVIEFRYYFIDSWDADSRKYSTPPYYDSGLLFINGKLVWHQLFRCCGRRPSTVPDYFECNISPNPPGAQPLVYDIGNPMYRDGYYDARVIYEGSISELKFSTGVNQQAWDESFAISRVVIRKYADKDPIVNVGQPLLVTYEFVVHVVPSRTFTLVEGGTAYTGVGSITGTATEPTLTFTAEMVGYKDTTFTLTSPWTTTITMTPMTYPHTIILAEPKTATINGAIVESSTITSIPYGGVFAITATHPYYLPRTVTLTHSLPAPMTYTLSLERKTITATIDVVDYDSGDTITELTSSAPAGPAVFTVSLQSYSPEIVSGTFTDDFSTVVTITRTLFEVPVTLSTYEGMSPVVVVGGTTYSPEGGVVTVTVTGREPFEVTVTGEDIYGTVVTVEPTGVSSLSFEPREAVSYGKFTVPVSTPISVVKVSAERVLGLVGYAVLAIAVGSMVVGFVRAVGGDKVGARALVRASIGAVLVFLITRLIMWIVGG</sequence>
<feature type="domain" description="DUF2341" evidence="2">
    <location>
        <begin position="64"/>
        <end position="136"/>
    </location>
</feature>
<evidence type="ECO:0000313" key="3">
    <source>
        <dbReference type="EMBL" id="MFA4805098.1"/>
    </source>
</evidence>
<evidence type="ECO:0000313" key="4">
    <source>
        <dbReference type="Proteomes" id="UP001571980"/>
    </source>
</evidence>
<keyword evidence="4" id="KW-1185">Reference proteome</keyword>
<proteinExistence type="predicted"/>
<feature type="transmembrane region" description="Helical" evidence="1">
    <location>
        <begin position="641"/>
        <end position="663"/>
    </location>
</feature>
<protein>
    <submittedName>
        <fullName evidence="3">DUF2341 domain-containing protein</fullName>
    </submittedName>
</protein>
<accession>A0ABV4T806</accession>
<keyword evidence="1" id="KW-0812">Transmembrane</keyword>
<gene>
    <name evidence="3" type="ORF">P8X34_10220</name>
</gene>
<keyword evidence="1" id="KW-0472">Membrane</keyword>
<feature type="transmembrane region" description="Helical" evidence="1">
    <location>
        <begin position="608"/>
        <end position="629"/>
    </location>
</feature>
<dbReference type="InterPro" id="IPR018765">
    <property type="entry name" value="DUF2341"/>
</dbReference>